<feature type="domain" description="NAD-dependent epimerase/dehydratase" evidence="3">
    <location>
        <begin position="4"/>
        <end position="227"/>
    </location>
</feature>
<sequence>MKHVLVTGANGFIGRAVLPLLAARGWRVSAVSRQPQDTDSALASWHTADLFDTDATAQLLGHLRPTHLLHLAWNTEHGRFWQAPDNLDWMSASLSLLRAFAENGGKRAVVSGTCAEYDWSHGFCREDVTPCAPRSLYGEAKLATHHLARHLLAGTDTQLAWARVFFPYGPGEAAGRLIPSVMRAMDAGEPVRCSHGQQYRDFLHVDDVAAAFAHLLDVADDGVFNIASGIPVQLRHLVLTLARLMHWTGTPDFGAIAVPADDPPLLVGDITRLRATGWQPTVTLEDGLIHTLADWRQPRQHHRSS</sequence>
<dbReference type="PANTHER" id="PTHR43000">
    <property type="entry name" value="DTDP-D-GLUCOSE 4,6-DEHYDRATASE-RELATED"/>
    <property type="match status" value="1"/>
</dbReference>
<dbReference type="Pfam" id="PF01370">
    <property type="entry name" value="Epimerase"/>
    <property type="match status" value="1"/>
</dbReference>
<evidence type="ECO:0000313" key="4">
    <source>
        <dbReference type="EMBL" id="TVO58274.1"/>
    </source>
</evidence>
<dbReference type="AlphaFoldDB" id="A0A557QZF9"/>
<dbReference type="RefSeq" id="WP_144308745.1">
    <property type="nucleotide sequence ID" value="NZ_VMNK01000004.1"/>
</dbReference>
<dbReference type="EMBL" id="VMNK01000004">
    <property type="protein sequence ID" value="TVO58274.1"/>
    <property type="molecule type" value="Genomic_DNA"/>
</dbReference>
<dbReference type="OrthoDB" id="5295702at2"/>
<dbReference type="Proteomes" id="UP000319502">
    <property type="component" value="Unassembled WGS sequence"/>
</dbReference>
<evidence type="ECO:0000256" key="2">
    <source>
        <dbReference type="ARBA" id="ARBA00007637"/>
    </source>
</evidence>
<comment type="similarity">
    <text evidence="2">Belongs to the NAD(P)-dependent epimerase/dehydratase family.</text>
</comment>
<evidence type="ECO:0000313" key="5">
    <source>
        <dbReference type="Proteomes" id="UP000319502"/>
    </source>
</evidence>
<organism evidence="4 5">
    <name type="scientific">Denitromonas halophila</name>
    <dbReference type="NCBI Taxonomy" id="1629404"/>
    <lineage>
        <taxon>Bacteria</taxon>
        <taxon>Pseudomonadati</taxon>
        <taxon>Pseudomonadota</taxon>
        <taxon>Betaproteobacteria</taxon>
        <taxon>Rhodocyclales</taxon>
        <taxon>Zoogloeaceae</taxon>
        <taxon>Denitromonas</taxon>
    </lineage>
</organism>
<comment type="pathway">
    <text evidence="1">Bacterial outer membrane biogenesis; LPS O-antigen biosynthesis.</text>
</comment>
<proteinExistence type="inferred from homology"/>
<reference evidence="4 5" key="1">
    <citation type="submission" date="2019-07" db="EMBL/GenBank/DDBJ databases">
        <title>The pathways for chlorine oxyanion respiration interact through the shared metabolite chlorate.</title>
        <authorList>
            <person name="Barnum T.P."/>
            <person name="Cheng Y."/>
            <person name="Hill K.A."/>
            <person name="Lucas L.N."/>
            <person name="Carlson H.K."/>
            <person name="Coates J.D."/>
        </authorList>
    </citation>
    <scope>NUCLEOTIDE SEQUENCE [LARGE SCALE GENOMIC DNA]</scope>
    <source>
        <strain evidence="4 5">SFB-3</strain>
    </source>
</reference>
<dbReference type="Gene3D" id="3.40.50.720">
    <property type="entry name" value="NAD(P)-binding Rossmann-like Domain"/>
    <property type="match status" value="1"/>
</dbReference>
<dbReference type="Gene3D" id="3.90.25.10">
    <property type="entry name" value="UDP-galactose 4-epimerase, domain 1"/>
    <property type="match status" value="1"/>
</dbReference>
<gene>
    <name evidence="4" type="ORF">FHP91_06075</name>
</gene>
<evidence type="ECO:0000259" key="3">
    <source>
        <dbReference type="Pfam" id="PF01370"/>
    </source>
</evidence>
<dbReference type="InterPro" id="IPR001509">
    <property type="entry name" value="Epimerase_deHydtase"/>
</dbReference>
<comment type="caution">
    <text evidence="4">The sequence shown here is derived from an EMBL/GenBank/DDBJ whole genome shotgun (WGS) entry which is preliminary data.</text>
</comment>
<evidence type="ECO:0000256" key="1">
    <source>
        <dbReference type="ARBA" id="ARBA00005125"/>
    </source>
</evidence>
<accession>A0A557QZF9</accession>
<protein>
    <submittedName>
        <fullName evidence="4">NAD(P)-dependent oxidoreductase</fullName>
    </submittedName>
</protein>
<keyword evidence="5" id="KW-1185">Reference proteome</keyword>
<dbReference type="SUPFAM" id="SSF51735">
    <property type="entry name" value="NAD(P)-binding Rossmann-fold domains"/>
    <property type="match status" value="1"/>
</dbReference>
<dbReference type="InterPro" id="IPR036291">
    <property type="entry name" value="NAD(P)-bd_dom_sf"/>
</dbReference>
<name>A0A557QZF9_9RHOO</name>